<evidence type="ECO:0000313" key="1">
    <source>
        <dbReference type="EMBL" id="KAG8095450.1"/>
    </source>
</evidence>
<reference evidence="1" key="2">
    <citation type="submission" date="2021-02" db="EMBL/GenBank/DDBJ databases">
        <authorList>
            <person name="Kimball J.A."/>
            <person name="Haas M.W."/>
            <person name="Macchietto M."/>
            <person name="Kono T."/>
            <person name="Duquette J."/>
            <person name="Shao M."/>
        </authorList>
    </citation>
    <scope>NUCLEOTIDE SEQUENCE</scope>
    <source>
        <tissue evidence="1">Fresh leaf tissue</tissue>
    </source>
</reference>
<name>A0A8J5WQ65_ZIZPA</name>
<reference evidence="1" key="1">
    <citation type="journal article" date="2021" name="bioRxiv">
        <title>Whole Genome Assembly and Annotation of Northern Wild Rice, Zizania palustris L., Supports a Whole Genome Duplication in the Zizania Genus.</title>
        <authorList>
            <person name="Haas M."/>
            <person name="Kono T."/>
            <person name="Macchietto M."/>
            <person name="Millas R."/>
            <person name="McGilp L."/>
            <person name="Shao M."/>
            <person name="Duquette J."/>
            <person name="Hirsch C.N."/>
            <person name="Kimball J."/>
        </authorList>
    </citation>
    <scope>NUCLEOTIDE SEQUENCE</scope>
    <source>
        <tissue evidence="1">Fresh leaf tissue</tissue>
    </source>
</reference>
<proteinExistence type="predicted"/>
<dbReference type="AlphaFoldDB" id="A0A8J5WQ65"/>
<gene>
    <name evidence="1" type="ORF">GUJ93_ZPchr0012g21005</name>
</gene>
<protein>
    <submittedName>
        <fullName evidence="1">Uncharacterized protein</fullName>
    </submittedName>
</protein>
<sequence>MPQSLHPCDTDRLALLLLRLCDTVPRATLRLQTLGLRSRLHIITRSPRRALPLPARHHPTRFIPLRLQYMRLKPIACEVRDSPEAPVSLEVFSTATVSCA</sequence>
<comment type="caution">
    <text evidence="1">The sequence shown here is derived from an EMBL/GenBank/DDBJ whole genome shotgun (WGS) entry which is preliminary data.</text>
</comment>
<keyword evidence="2" id="KW-1185">Reference proteome</keyword>
<organism evidence="1 2">
    <name type="scientific">Zizania palustris</name>
    <name type="common">Northern wild rice</name>
    <dbReference type="NCBI Taxonomy" id="103762"/>
    <lineage>
        <taxon>Eukaryota</taxon>
        <taxon>Viridiplantae</taxon>
        <taxon>Streptophyta</taxon>
        <taxon>Embryophyta</taxon>
        <taxon>Tracheophyta</taxon>
        <taxon>Spermatophyta</taxon>
        <taxon>Magnoliopsida</taxon>
        <taxon>Liliopsida</taxon>
        <taxon>Poales</taxon>
        <taxon>Poaceae</taxon>
        <taxon>BOP clade</taxon>
        <taxon>Oryzoideae</taxon>
        <taxon>Oryzeae</taxon>
        <taxon>Zizaniinae</taxon>
        <taxon>Zizania</taxon>
    </lineage>
</organism>
<evidence type="ECO:0000313" key="2">
    <source>
        <dbReference type="Proteomes" id="UP000729402"/>
    </source>
</evidence>
<dbReference type="EMBL" id="JAAALK010000080">
    <property type="protein sequence ID" value="KAG8095450.1"/>
    <property type="molecule type" value="Genomic_DNA"/>
</dbReference>
<accession>A0A8J5WQ65</accession>
<dbReference type="Proteomes" id="UP000729402">
    <property type="component" value="Unassembled WGS sequence"/>
</dbReference>